<dbReference type="InterPro" id="IPR011032">
    <property type="entry name" value="GroES-like_sf"/>
</dbReference>
<dbReference type="SMART" id="SM00829">
    <property type="entry name" value="PKS_ER"/>
    <property type="match status" value="1"/>
</dbReference>
<feature type="domain" description="Enoyl reductase (ER)" evidence="2">
    <location>
        <begin position="8"/>
        <end position="302"/>
    </location>
</feature>
<accession>A0A368JW61</accession>
<dbReference type="AlphaFoldDB" id="A0A368JW61"/>
<dbReference type="SUPFAM" id="SSF50129">
    <property type="entry name" value="GroES-like"/>
    <property type="match status" value="1"/>
</dbReference>
<dbReference type="Proteomes" id="UP000253420">
    <property type="component" value="Unassembled WGS sequence"/>
</dbReference>
<dbReference type="PANTHER" id="PTHR11695">
    <property type="entry name" value="ALCOHOL DEHYDROGENASE RELATED"/>
    <property type="match status" value="1"/>
</dbReference>
<evidence type="ECO:0000259" key="2">
    <source>
        <dbReference type="SMART" id="SM00829"/>
    </source>
</evidence>
<dbReference type="Pfam" id="PF13602">
    <property type="entry name" value="ADH_zinc_N_2"/>
    <property type="match status" value="1"/>
</dbReference>
<reference evidence="3 4" key="1">
    <citation type="submission" date="2018-07" db="EMBL/GenBank/DDBJ databases">
        <title>The draft genome of Phyllobacterium salinisoli.</title>
        <authorList>
            <person name="Liu L."/>
            <person name="Li L."/>
            <person name="Zhang X."/>
            <person name="Liang L."/>
        </authorList>
    </citation>
    <scope>NUCLEOTIDE SEQUENCE [LARGE SCALE GENOMIC DNA]</scope>
    <source>
        <strain evidence="3 4">LLAN61</strain>
    </source>
</reference>
<sequence length="302" mass="31583">MKAVRISGYNAAPMLGEIPRPAAAAGEVLVRVVAAALNPLDVKLQLGYMEQFFPLQFPYTLGTDLAGEIEEIGADVQGWSVGDKIVARTDPTAGGAFAEYAVVPSNYLAKAPSTIPLEDAAGIGTAAGTAWQALFESVALGSGQSILIHAGAGGVGSFAIQFARNAGARVFATASGDGTAIARQLGADKVIDYHASDFTRDISDVDVVLDTVGGDTQQQSYKVLRTGGHLLATALSPDEAFARAHNVETGFVFHSSNGERLRRIVDVIGERGIKVLLDRKTPVNSFTEAFAHQASGRARGKI</sequence>
<feature type="non-terminal residue" evidence="3">
    <location>
        <position position="302"/>
    </location>
</feature>
<protein>
    <submittedName>
        <fullName evidence="3">NADP-dependent oxidoreductase</fullName>
    </submittedName>
</protein>
<dbReference type="Gene3D" id="3.40.50.720">
    <property type="entry name" value="NAD(P)-binding Rossmann-like Domain"/>
    <property type="match status" value="1"/>
</dbReference>
<keyword evidence="1" id="KW-0560">Oxidoreductase</keyword>
<dbReference type="PROSITE" id="PS01162">
    <property type="entry name" value="QOR_ZETA_CRYSTAL"/>
    <property type="match status" value="1"/>
</dbReference>
<dbReference type="EMBL" id="QOZG01000050">
    <property type="protein sequence ID" value="RCS21387.1"/>
    <property type="molecule type" value="Genomic_DNA"/>
</dbReference>
<name>A0A368JW61_9HYPH</name>
<proteinExistence type="predicted"/>
<comment type="caution">
    <text evidence="3">The sequence shown here is derived from an EMBL/GenBank/DDBJ whole genome shotgun (WGS) entry which is preliminary data.</text>
</comment>
<organism evidence="3 4">
    <name type="scientific">Phyllobacterium salinisoli</name>
    <dbReference type="NCBI Taxonomy" id="1899321"/>
    <lineage>
        <taxon>Bacteria</taxon>
        <taxon>Pseudomonadati</taxon>
        <taxon>Pseudomonadota</taxon>
        <taxon>Alphaproteobacteria</taxon>
        <taxon>Hyphomicrobiales</taxon>
        <taxon>Phyllobacteriaceae</taxon>
        <taxon>Phyllobacterium</taxon>
    </lineage>
</organism>
<dbReference type="InterPro" id="IPR036291">
    <property type="entry name" value="NAD(P)-bd_dom_sf"/>
</dbReference>
<dbReference type="GO" id="GO:0008270">
    <property type="term" value="F:zinc ion binding"/>
    <property type="evidence" value="ECO:0007669"/>
    <property type="project" value="InterPro"/>
</dbReference>
<dbReference type="InterPro" id="IPR013154">
    <property type="entry name" value="ADH-like_N"/>
</dbReference>
<dbReference type="InterPro" id="IPR020843">
    <property type="entry name" value="ER"/>
</dbReference>
<dbReference type="Pfam" id="PF08240">
    <property type="entry name" value="ADH_N"/>
    <property type="match status" value="1"/>
</dbReference>
<gene>
    <name evidence="3" type="ORF">DUT91_24485</name>
</gene>
<keyword evidence="4" id="KW-1185">Reference proteome</keyword>
<dbReference type="InterPro" id="IPR002364">
    <property type="entry name" value="Quin_OxRdtase/zeta-crystal_CS"/>
</dbReference>
<dbReference type="InterPro" id="IPR050700">
    <property type="entry name" value="YIM1/Zinc_Alcohol_DH_Fams"/>
</dbReference>
<dbReference type="GO" id="GO:0016491">
    <property type="term" value="F:oxidoreductase activity"/>
    <property type="evidence" value="ECO:0007669"/>
    <property type="project" value="UniProtKB-KW"/>
</dbReference>
<dbReference type="Gene3D" id="3.90.180.10">
    <property type="entry name" value="Medium-chain alcohol dehydrogenases, catalytic domain"/>
    <property type="match status" value="1"/>
</dbReference>
<dbReference type="SUPFAM" id="SSF51735">
    <property type="entry name" value="NAD(P)-binding Rossmann-fold domains"/>
    <property type="match status" value="1"/>
</dbReference>
<dbReference type="OrthoDB" id="9792321at2"/>
<dbReference type="RefSeq" id="WP_147272289.1">
    <property type="nucleotide sequence ID" value="NZ_QOZG01000050.1"/>
</dbReference>
<evidence type="ECO:0000313" key="3">
    <source>
        <dbReference type="EMBL" id="RCS21387.1"/>
    </source>
</evidence>
<dbReference type="PANTHER" id="PTHR11695:SF294">
    <property type="entry name" value="RETICULON-4-INTERACTING PROTEIN 1, MITOCHONDRIAL"/>
    <property type="match status" value="1"/>
</dbReference>
<evidence type="ECO:0000256" key="1">
    <source>
        <dbReference type="ARBA" id="ARBA00023002"/>
    </source>
</evidence>
<dbReference type="CDD" id="cd05289">
    <property type="entry name" value="MDR_like_2"/>
    <property type="match status" value="1"/>
</dbReference>
<evidence type="ECO:0000313" key="4">
    <source>
        <dbReference type="Proteomes" id="UP000253420"/>
    </source>
</evidence>